<evidence type="ECO:0000313" key="2">
    <source>
        <dbReference type="Proteomes" id="UP000613160"/>
    </source>
</evidence>
<organism evidence="1 2">
    <name type="scientific">Aureimonas glaciei</name>
    <dbReference type="NCBI Taxonomy" id="1776957"/>
    <lineage>
        <taxon>Bacteria</taxon>
        <taxon>Pseudomonadati</taxon>
        <taxon>Pseudomonadota</taxon>
        <taxon>Alphaproteobacteria</taxon>
        <taxon>Hyphomicrobiales</taxon>
        <taxon>Aurantimonadaceae</taxon>
        <taxon>Aureimonas</taxon>
    </lineage>
</organism>
<reference evidence="1" key="2">
    <citation type="submission" date="2020-09" db="EMBL/GenBank/DDBJ databases">
        <authorList>
            <person name="Sun Q."/>
            <person name="Zhou Y."/>
        </authorList>
    </citation>
    <scope>NUCLEOTIDE SEQUENCE</scope>
    <source>
        <strain evidence="1">CGMCC 1.15493</strain>
    </source>
</reference>
<protein>
    <recommendedName>
        <fullName evidence="3">Autotransporter domain-containing protein</fullName>
    </recommendedName>
</protein>
<evidence type="ECO:0008006" key="3">
    <source>
        <dbReference type="Google" id="ProtNLM"/>
    </source>
</evidence>
<accession>A0A917DH49</accession>
<gene>
    <name evidence="1" type="ORF">GCM10011335_44830</name>
</gene>
<dbReference type="RefSeq" id="WP_188854682.1">
    <property type="nucleotide sequence ID" value="NZ_BMJJ01000013.1"/>
</dbReference>
<dbReference type="AlphaFoldDB" id="A0A917DH49"/>
<proteinExistence type="predicted"/>
<reference evidence="1" key="1">
    <citation type="journal article" date="2014" name="Int. J. Syst. Evol. Microbiol.">
        <title>Complete genome sequence of Corynebacterium casei LMG S-19264T (=DSM 44701T), isolated from a smear-ripened cheese.</title>
        <authorList>
            <consortium name="US DOE Joint Genome Institute (JGI-PGF)"/>
            <person name="Walter F."/>
            <person name="Albersmeier A."/>
            <person name="Kalinowski J."/>
            <person name="Ruckert C."/>
        </authorList>
    </citation>
    <scope>NUCLEOTIDE SEQUENCE</scope>
    <source>
        <strain evidence="1">CGMCC 1.15493</strain>
    </source>
</reference>
<dbReference type="Proteomes" id="UP000613160">
    <property type="component" value="Unassembled WGS sequence"/>
</dbReference>
<keyword evidence="2" id="KW-1185">Reference proteome</keyword>
<dbReference type="EMBL" id="BMJJ01000013">
    <property type="protein sequence ID" value="GGD36957.1"/>
    <property type="molecule type" value="Genomic_DNA"/>
</dbReference>
<evidence type="ECO:0000313" key="1">
    <source>
        <dbReference type="EMBL" id="GGD36957.1"/>
    </source>
</evidence>
<sequence length="331" mass="33344">MAGGGGIAETDLTGCRARGSLELTTATGPGGSSAQAQALAVDPTGNTAIINQQTASPVGGSTANLAFSPTADGGALTGVATNGSTPDAIAFGALADSGQYALGAVGNLDGLNFVTQQSEDVTMGTVELRFGRSFGLGDGWAFTPVVGPSYRRIERDIETTTTLAITPGSAAVGRFPDVSVSQIEDLTADYYGGLVGMTFSGPVANRVFLNFGGDFGVASYRAKYDGEGRAIIANVLDSGSVSGASQSESETTYFGRAKAGITVVEGRAALTLGVQAEYLADVPTLSRPSFEGLTYSQAAASLAGTSGSATSSLASDDMWSYGANVGLVVRF</sequence>
<name>A0A917DH49_9HYPH</name>
<comment type="caution">
    <text evidence="1">The sequence shown here is derived from an EMBL/GenBank/DDBJ whole genome shotgun (WGS) entry which is preliminary data.</text>
</comment>